<keyword evidence="5" id="KW-1185">Reference proteome</keyword>
<feature type="domain" description="HTH tetR-type" evidence="3">
    <location>
        <begin position="33"/>
        <end position="93"/>
    </location>
</feature>
<dbReference type="Gene3D" id="1.10.357.10">
    <property type="entry name" value="Tetracycline Repressor, domain 2"/>
    <property type="match status" value="1"/>
</dbReference>
<evidence type="ECO:0000313" key="4">
    <source>
        <dbReference type="EMBL" id="TFH67770.1"/>
    </source>
</evidence>
<dbReference type="Proteomes" id="UP000298133">
    <property type="component" value="Unassembled WGS sequence"/>
</dbReference>
<dbReference type="InterPro" id="IPR041474">
    <property type="entry name" value="NicS_C"/>
</dbReference>
<dbReference type="InterPro" id="IPR036271">
    <property type="entry name" value="Tet_transcr_reg_TetR-rel_C_sf"/>
</dbReference>
<organism evidence="4 5">
    <name type="scientific">Gammaproteobacteria bacterium LSUCC0057</name>
    <dbReference type="NCBI Taxonomy" id="2559237"/>
    <lineage>
        <taxon>Bacteria</taxon>
        <taxon>Pseudomonadati</taxon>
        <taxon>Pseudomonadota</taxon>
        <taxon>Gammaproteobacteria</taxon>
        <taxon>Cellvibrionales</taxon>
        <taxon>Porticoccaceae</taxon>
        <taxon>SAR92 clade</taxon>
    </lineage>
</organism>
<dbReference type="Pfam" id="PF00440">
    <property type="entry name" value="TetR_N"/>
    <property type="match status" value="1"/>
</dbReference>
<dbReference type="OrthoDB" id="5816932at2"/>
<dbReference type="InterPro" id="IPR001647">
    <property type="entry name" value="HTH_TetR"/>
</dbReference>
<dbReference type="Pfam" id="PF17938">
    <property type="entry name" value="TetR_C_29"/>
    <property type="match status" value="1"/>
</dbReference>
<reference evidence="4 5" key="1">
    <citation type="submission" date="2019-03" db="EMBL/GenBank/DDBJ databases">
        <title>Draft genome of Gammaproteobacteria bacterium LSUCC0057, a member of the SAR92 clade.</title>
        <authorList>
            <person name="Lanclos V.C."/>
            <person name="Doiron C."/>
            <person name="Henson M.W."/>
            <person name="Thrash J.C."/>
        </authorList>
    </citation>
    <scope>NUCLEOTIDE SEQUENCE [LARGE SCALE GENOMIC DNA]</scope>
    <source>
        <strain evidence="4 5">LSUCC0057</strain>
    </source>
</reference>
<evidence type="ECO:0000313" key="5">
    <source>
        <dbReference type="Proteomes" id="UP000298133"/>
    </source>
</evidence>
<feature type="DNA-binding region" description="H-T-H motif" evidence="2">
    <location>
        <begin position="56"/>
        <end position="75"/>
    </location>
</feature>
<accession>A0A4Y8UGC8</accession>
<dbReference type="GO" id="GO:0003677">
    <property type="term" value="F:DNA binding"/>
    <property type="evidence" value="ECO:0007669"/>
    <property type="project" value="UniProtKB-UniRule"/>
</dbReference>
<dbReference type="PRINTS" id="PR00455">
    <property type="entry name" value="HTHTETR"/>
</dbReference>
<dbReference type="PANTHER" id="PTHR30328">
    <property type="entry name" value="TRANSCRIPTIONAL REPRESSOR"/>
    <property type="match status" value="1"/>
</dbReference>
<dbReference type="SUPFAM" id="SSF46689">
    <property type="entry name" value="Homeodomain-like"/>
    <property type="match status" value="1"/>
</dbReference>
<dbReference type="EMBL" id="SPIA01000002">
    <property type="protein sequence ID" value="TFH67770.1"/>
    <property type="molecule type" value="Genomic_DNA"/>
</dbReference>
<evidence type="ECO:0000256" key="2">
    <source>
        <dbReference type="PROSITE-ProRule" id="PRU00335"/>
    </source>
</evidence>
<dbReference type="InterPro" id="IPR009057">
    <property type="entry name" value="Homeodomain-like_sf"/>
</dbReference>
<dbReference type="AlphaFoldDB" id="A0A4Y8UGC8"/>
<gene>
    <name evidence="4" type="ORF">E3W66_05840</name>
</gene>
<dbReference type="PANTHER" id="PTHR30328:SF54">
    <property type="entry name" value="HTH-TYPE TRANSCRIPTIONAL REPRESSOR SCO4008"/>
    <property type="match status" value="1"/>
</dbReference>
<comment type="caution">
    <text evidence="4">The sequence shown here is derived from an EMBL/GenBank/DDBJ whole genome shotgun (WGS) entry which is preliminary data.</text>
</comment>
<evidence type="ECO:0000256" key="1">
    <source>
        <dbReference type="ARBA" id="ARBA00023125"/>
    </source>
</evidence>
<keyword evidence="1 2" id="KW-0238">DNA-binding</keyword>
<dbReference type="InterPro" id="IPR050109">
    <property type="entry name" value="HTH-type_TetR-like_transc_reg"/>
</dbReference>
<proteinExistence type="predicted"/>
<protein>
    <submittedName>
        <fullName evidence="4">TetR/AcrR family transcriptional regulator</fullName>
    </submittedName>
</protein>
<sequence>MMIGQFLRRIMVRCLTSGQLNSVRPMPHRSGKIDTLKRILAAARAEFAAKGLDKAHVQIIADNAGVTKQLIYHYYQNKENLFACVLDEASDHSMSELTVLDLDHLEPEQALRCMVYHIYDQFKADPALASLATEGIRYHDNNETPRNRFAEMGPVLTKKMSDIIGRGASQGIFHRELDSNYVFATVGLMISGAFTNRYLLNTLGEFDPTSDDENNWRKFCADFLLQALKKRA</sequence>
<dbReference type="SUPFAM" id="SSF48498">
    <property type="entry name" value="Tetracyclin repressor-like, C-terminal domain"/>
    <property type="match status" value="1"/>
</dbReference>
<dbReference type="PROSITE" id="PS50977">
    <property type="entry name" value="HTH_TETR_2"/>
    <property type="match status" value="1"/>
</dbReference>
<name>A0A4Y8UGC8_9GAMM</name>
<evidence type="ECO:0000259" key="3">
    <source>
        <dbReference type="PROSITE" id="PS50977"/>
    </source>
</evidence>